<dbReference type="InterPro" id="IPR009081">
    <property type="entry name" value="PP-bd_ACP"/>
</dbReference>
<sequence>MFKVVRTAARSLSVAARASMLSRQVAVAQVPKVSVRFVSPMATSIQEVSDRVFYVLSCFDKIDQSKLSLDSRFDKDLGLDSLDTTEICLQIEEEFILEISVEQADYLLTPREMIDYICDRLDIIH</sequence>
<evidence type="ECO:0000256" key="8">
    <source>
        <dbReference type="ARBA" id="ARBA00022946"/>
    </source>
</evidence>
<proteinExistence type="inferred from homology"/>
<keyword evidence="3" id="KW-0813">Transport</keyword>
<evidence type="ECO:0000256" key="6">
    <source>
        <dbReference type="ARBA" id="ARBA00022553"/>
    </source>
</evidence>
<reference evidence="15" key="1">
    <citation type="journal article" date="2010" name="Science">
        <title>Plasticity of animal genome architecture unmasked by rapid evolution of a pelagic tunicate.</title>
        <authorList>
            <person name="Denoeud F."/>
            <person name="Henriet S."/>
            <person name="Mungpakdee S."/>
            <person name="Aury J.M."/>
            <person name="Da Silva C."/>
            <person name="Brinkmann H."/>
            <person name="Mikhaleva J."/>
            <person name="Olsen L.C."/>
            <person name="Jubin C."/>
            <person name="Canestro C."/>
            <person name="Bouquet J.M."/>
            <person name="Danks G."/>
            <person name="Poulain J."/>
            <person name="Campsteijn C."/>
            <person name="Adamski M."/>
            <person name="Cross I."/>
            <person name="Yadetie F."/>
            <person name="Muffato M."/>
            <person name="Louis A."/>
            <person name="Butcher S."/>
            <person name="Tsagkogeorga G."/>
            <person name="Konrad A."/>
            <person name="Singh S."/>
            <person name="Jensen M.F."/>
            <person name="Cong E.H."/>
            <person name="Eikeseth-Otteraa H."/>
            <person name="Noel B."/>
            <person name="Anthouard V."/>
            <person name="Porcel B.M."/>
            <person name="Kachouri-Lafond R."/>
            <person name="Nishino A."/>
            <person name="Ugolini M."/>
            <person name="Chourrout P."/>
            <person name="Nishida H."/>
            <person name="Aasland R."/>
            <person name="Huzurbazar S."/>
            <person name="Westhof E."/>
            <person name="Delsuc F."/>
            <person name="Lehrach H."/>
            <person name="Reinhardt R."/>
            <person name="Weissenbach J."/>
            <person name="Roy S.W."/>
            <person name="Artiguenave F."/>
            <person name="Postlethwait J.H."/>
            <person name="Manak J.R."/>
            <person name="Thompson E.M."/>
            <person name="Jaillon O."/>
            <person name="Du Pasquier L."/>
            <person name="Boudinot P."/>
            <person name="Liberles D.A."/>
            <person name="Volff J.N."/>
            <person name="Philippe H."/>
            <person name="Lenhard B."/>
            <person name="Roest Crollius H."/>
            <person name="Wincker P."/>
            <person name="Chourrout D."/>
        </authorList>
    </citation>
    <scope>NUCLEOTIDE SEQUENCE [LARGE SCALE GENOMIC DNA]</scope>
</reference>
<dbReference type="PROSITE" id="PS50075">
    <property type="entry name" value="CARRIER"/>
    <property type="match status" value="1"/>
</dbReference>
<comment type="function">
    <text evidence="13">Carrier of the growing fatty acid chain in fatty acid biosynthesis.</text>
</comment>
<dbReference type="SUPFAM" id="SSF47336">
    <property type="entry name" value="ACP-like"/>
    <property type="match status" value="1"/>
</dbReference>
<accession>E4YYD4</accession>
<keyword evidence="6" id="KW-0597">Phosphoprotein</keyword>
<dbReference type="GO" id="GO:0005739">
    <property type="term" value="C:mitochondrion"/>
    <property type="evidence" value="ECO:0007669"/>
    <property type="project" value="UniProtKB-SubCell"/>
</dbReference>
<name>E4YYD4_OIKDI</name>
<evidence type="ECO:0000256" key="11">
    <source>
        <dbReference type="ARBA" id="ARBA00023128"/>
    </source>
</evidence>
<evidence type="ECO:0000256" key="1">
    <source>
        <dbReference type="ARBA" id="ARBA00004173"/>
    </source>
</evidence>
<dbReference type="Gene3D" id="1.10.1200.10">
    <property type="entry name" value="ACP-like"/>
    <property type="match status" value="1"/>
</dbReference>
<evidence type="ECO:0000256" key="5">
    <source>
        <dbReference type="ARBA" id="ARBA00022516"/>
    </source>
</evidence>
<evidence type="ECO:0000256" key="4">
    <source>
        <dbReference type="ARBA" id="ARBA00022450"/>
    </source>
</evidence>
<keyword evidence="7" id="KW-0276">Fatty acid metabolism</keyword>
<evidence type="ECO:0000256" key="12">
    <source>
        <dbReference type="ARBA" id="ARBA00023160"/>
    </source>
</evidence>
<keyword evidence="9" id="KW-0249">Electron transport</keyword>
<comment type="subcellular location">
    <subcellularLocation>
        <location evidence="1">Mitochondrion</location>
    </subcellularLocation>
</comment>
<keyword evidence="8" id="KW-0809">Transit peptide</keyword>
<evidence type="ECO:0000259" key="14">
    <source>
        <dbReference type="PROSITE" id="PS50075"/>
    </source>
</evidence>
<dbReference type="GO" id="GO:0000036">
    <property type="term" value="F:acyl carrier activity"/>
    <property type="evidence" value="ECO:0007669"/>
    <property type="project" value="TreeGrafter"/>
</dbReference>
<evidence type="ECO:0000256" key="13">
    <source>
        <dbReference type="RuleBase" id="RU000722"/>
    </source>
</evidence>
<protein>
    <recommendedName>
        <fullName evidence="13">Acyl carrier protein</fullName>
    </recommendedName>
</protein>
<dbReference type="InterPro" id="IPR036736">
    <property type="entry name" value="ACP-like_sf"/>
</dbReference>
<dbReference type="GO" id="GO:0000035">
    <property type="term" value="F:acyl binding"/>
    <property type="evidence" value="ECO:0007669"/>
    <property type="project" value="TreeGrafter"/>
</dbReference>
<comment type="similarity">
    <text evidence="2">Belongs to the acyl carrier protein (ACP) family.</text>
</comment>
<dbReference type="Proteomes" id="UP000011014">
    <property type="component" value="Unassembled WGS sequence"/>
</dbReference>
<evidence type="ECO:0000256" key="9">
    <source>
        <dbReference type="ARBA" id="ARBA00022982"/>
    </source>
</evidence>
<evidence type="ECO:0000256" key="10">
    <source>
        <dbReference type="ARBA" id="ARBA00023098"/>
    </source>
</evidence>
<dbReference type="Pfam" id="PF00550">
    <property type="entry name" value="PP-binding"/>
    <property type="match status" value="1"/>
</dbReference>
<dbReference type="PANTHER" id="PTHR20863:SF28">
    <property type="entry name" value="ACYL CARRIER PROTEIN, MITOCHONDRIAL"/>
    <property type="match status" value="1"/>
</dbReference>
<evidence type="ECO:0000313" key="15">
    <source>
        <dbReference type="EMBL" id="CBY40462.1"/>
    </source>
</evidence>
<dbReference type="EMBL" id="FN655937">
    <property type="protein sequence ID" value="CBY40462.1"/>
    <property type="molecule type" value="Genomic_DNA"/>
</dbReference>
<keyword evidence="11" id="KW-0496">Mitochondrion</keyword>
<keyword evidence="12 13" id="KW-0275">Fatty acid biosynthesis</keyword>
<organism evidence="15">
    <name type="scientific">Oikopleura dioica</name>
    <name type="common">Tunicate</name>
    <dbReference type="NCBI Taxonomy" id="34765"/>
    <lineage>
        <taxon>Eukaryota</taxon>
        <taxon>Metazoa</taxon>
        <taxon>Chordata</taxon>
        <taxon>Tunicata</taxon>
        <taxon>Appendicularia</taxon>
        <taxon>Copelata</taxon>
        <taxon>Oikopleuridae</taxon>
        <taxon>Oikopleura</taxon>
    </lineage>
</organism>
<keyword evidence="5 13" id="KW-0444">Lipid biosynthesis</keyword>
<evidence type="ECO:0000256" key="2">
    <source>
        <dbReference type="ARBA" id="ARBA00010930"/>
    </source>
</evidence>
<feature type="domain" description="Carrier" evidence="14">
    <location>
        <begin position="46"/>
        <end position="121"/>
    </location>
</feature>
<keyword evidence="4 13" id="KW-0596">Phosphopantetheine</keyword>
<keyword evidence="10" id="KW-0443">Lipid metabolism</keyword>
<dbReference type="InterPro" id="IPR003231">
    <property type="entry name" value="ACP"/>
</dbReference>
<gene>
    <name evidence="15" type="ORF">GSOID_T00022473001</name>
</gene>
<dbReference type="PANTHER" id="PTHR20863">
    <property type="entry name" value="ACYL CARRIER PROTEIN"/>
    <property type="match status" value="1"/>
</dbReference>
<evidence type="ECO:0000256" key="3">
    <source>
        <dbReference type="ARBA" id="ARBA00022448"/>
    </source>
</evidence>
<evidence type="ECO:0000256" key="7">
    <source>
        <dbReference type="ARBA" id="ARBA00022832"/>
    </source>
</evidence>
<dbReference type="AlphaFoldDB" id="E4YYD4"/>